<dbReference type="GO" id="GO:0005783">
    <property type="term" value="C:endoplasmic reticulum"/>
    <property type="evidence" value="ECO:0007669"/>
    <property type="project" value="TreeGrafter"/>
</dbReference>
<dbReference type="InterPro" id="IPR001012">
    <property type="entry name" value="UBX_dom"/>
</dbReference>
<dbReference type="InterPro" id="IPR042276">
    <property type="entry name" value="CapZ_alpha/beta_2"/>
</dbReference>
<dbReference type="Proteomes" id="UP000249464">
    <property type="component" value="Unassembled WGS sequence"/>
</dbReference>
<evidence type="ECO:0000256" key="8">
    <source>
        <dbReference type="SAM" id="MobiDB-lite"/>
    </source>
</evidence>
<dbReference type="SMART" id="SM00594">
    <property type="entry name" value="UAS"/>
    <property type="match status" value="1"/>
</dbReference>
<dbReference type="InterPro" id="IPR006577">
    <property type="entry name" value="UAS"/>
</dbReference>
<dbReference type="SUPFAM" id="SSF90096">
    <property type="entry name" value="Subunits of heterodimeric actin filament capping protein Capz"/>
    <property type="match status" value="1"/>
</dbReference>
<feature type="domain" description="UBX" evidence="10">
    <location>
        <begin position="693"/>
        <end position="787"/>
    </location>
</feature>
<keyword evidence="7" id="KW-0206">Cytoskeleton</keyword>
<dbReference type="InterPro" id="IPR029071">
    <property type="entry name" value="Ubiquitin-like_domsf"/>
</dbReference>
<feature type="transmembrane region" description="Helical" evidence="9">
    <location>
        <begin position="361"/>
        <end position="382"/>
    </location>
</feature>
<proteinExistence type="inferred from homology"/>
<dbReference type="GO" id="GO:0003779">
    <property type="term" value="F:actin binding"/>
    <property type="evidence" value="ECO:0007669"/>
    <property type="project" value="UniProtKB-KW"/>
</dbReference>
<organism evidence="11 12">
    <name type="scientific">Microbotryum silenes-dioicae</name>
    <dbReference type="NCBI Taxonomy" id="796604"/>
    <lineage>
        <taxon>Eukaryota</taxon>
        <taxon>Fungi</taxon>
        <taxon>Dikarya</taxon>
        <taxon>Basidiomycota</taxon>
        <taxon>Pucciniomycotina</taxon>
        <taxon>Microbotryomycetes</taxon>
        <taxon>Microbotryales</taxon>
        <taxon>Microbotryaceae</taxon>
        <taxon>Microbotryum</taxon>
    </lineage>
</organism>
<evidence type="ECO:0000256" key="6">
    <source>
        <dbReference type="ARBA" id="ARBA00023203"/>
    </source>
</evidence>
<reference evidence="11 12" key="1">
    <citation type="submission" date="2016-11" db="EMBL/GenBank/DDBJ databases">
        <authorList>
            <person name="Jaros S."/>
            <person name="Januszkiewicz K."/>
            <person name="Wedrychowicz H."/>
        </authorList>
    </citation>
    <scope>NUCLEOTIDE SEQUENCE [LARGE SCALE GENOMIC DNA]</scope>
</reference>
<gene>
    <name evidence="11" type="primary">BQ5605_C031g10909</name>
    <name evidence="11" type="ORF">BQ5605_C031G10909</name>
</gene>
<dbReference type="SUPFAM" id="SSF52833">
    <property type="entry name" value="Thioredoxin-like"/>
    <property type="match status" value="1"/>
</dbReference>
<feature type="region of interest" description="Disordered" evidence="8">
    <location>
        <begin position="54"/>
        <end position="88"/>
    </location>
</feature>
<feature type="compositionally biased region" description="Low complexity" evidence="8">
    <location>
        <begin position="438"/>
        <end position="453"/>
    </location>
</feature>
<name>A0A2X0NAH2_9BASI</name>
<dbReference type="Pfam" id="PF01115">
    <property type="entry name" value="F_actin_cap_B"/>
    <property type="match status" value="1"/>
</dbReference>
<dbReference type="Gene3D" id="3.40.30.10">
    <property type="entry name" value="Glutaredoxin"/>
    <property type="match status" value="1"/>
</dbReference>
<dbReference type="SUPFAM" id="SSF54236">
    <property type="entry name" value="Ubiquitin-like"/>
    <property type="match status" value="1"/>
</dbReference>
<evidence type="ECO:0000256" key="2">
    <source>
        <dbReference type="ARBA" id="ARBA00006039"/>
    </source>
</evidence>
<evidence type="ECO:0000256" key="9">
    <source>
        <dbReference type="SAM" id="Phobius"/>
    </source>
</evidence>
<evidence type="ECO:0000313" key="12">
    <source>
        <dbReference type="Proteomes" id="UP000249464"/>
    </source>
</evidence>
<feature type="region of interest" description="Disordered" evidence="8">
    <location>
        <begin position="287"/>
        <end position="321"/>
    </location>
</feature>
<keyword evidence="5" id="KW-0175">Coiled coil</keyword>
<dbReference type="GO" id="GO:0008290">
    <property type="term" value="C:F-actin capping protein complex"/>
    <property type="evidence" value="ECO:0007669"/>
    <property type="project" value="InterPro"/>
</dbReference>
<comment type="subcellular location">
    <subcellularLocation>
        <location evidence="1">Cytoplasm</location>
        <location evidence="1">Cytoskeleton</location>
    </subcellularLocation>
</comment>
<dbReference type="PANTHER" id="PTHR23322">
    <property type="entry name" value="FAS-ASSOCIATED PROTEIN"/>
    <property type="match status" value="1"/>
</dbReference>
<dbReference type="Gene3D" id="3.90.1150.210">
    <property type="entry name" value="F-actin capping protein, beta subunit"/>
    <property type="match status" value="1"/>
</dbReference>
<dbReference type="EMBL" id="FQNC01000068">
    <property type="protein sequence ID" value="SGZ06007.1"/>
    <property type="molecule type" value="Genomic_DNA"/>
</dbReference>
<accession>A0A2X0NAH2</accession>
<dbReference type="Pfam" id="PF00789">
    <property type="entry name" value="UBX"/>
    <property type="match status" value="1"/>
</dbReference>
<evidence type="ECO:0000256" key="4">
    <source>
        <dbReference type="ARBA" id="ARBA00022490"/>
    </source>
</evidence>
<dbReference type="PROSITE" id="PS50033">
    <property type="entry name" value="UBX"/>
    <property type="match status" value="1"/>
</dbReference>
<keyword evidence="3" id="KW-0117">Actin capping</keyword>
<evidence type="ECO:0000259" key="10">
    <source>
        <dbReference type="PROSITE" id="PS50033"/>
    </source>
</evidence>
<keyword evidence="12" id="KW-1185">Reference proteome</keyword>
<evidence type="ECO:0000256" key="1">
    <source>
        <dbReference type="ARBA" id="ARBA00004245"/>
    </source>
</evidence>
<keyword evidence="4" id="KW-0963">Cytoplasm</keyword>
<feature type="region of interest" description="Disordered" evidence="8">
    <location>
        <begin position="436"/>
        <end position="465"/>
    </location>
</feature>
<sequence>MNETQQHPPSEYDLVRLATDLSEMASSSGMLGPLQFNLDTLQDDQGQPFLASRAPLHSSKGLAPESNGGAPHRTPMPRDQAGSGDATRQQRAYLRLCPPAICRSPWTNHYIPPIPRSSVSVALSGRTRALEVALNQSVSELRDQLWPGGISSVYLREAEAAESTHGVALIKKGPFGPPWICLIRCNPNELIFVAIFSAGRVTAFDSIHEFSISHLPHAPSACYTLNSTIEVHKDKIGGSTSNSSRSELPVEGPSTSSQHSSHARNVTQLIEQQEKQLRETLQDIHRSIAPPQASTTADDDYQRHAYPPAPNDAEDDYGSSESRHLLDEFGIDETMPPTSGRAAAQNGPFTRWLRRFLQLPLRILAIPIGLLGIAFGVVARLFRIRPGQTSLGPRNPFARDARSLQRMDPVGSAERFVRSIEEMTGAVRWSRRLGDAQGSSSSVVGTSSGGSSSLERRRSGSNSSARKALPDFWIGSYESALKKAKDDFQVLMVVLTCDEHEGDELFKRRVLTDPELLNALAREKILVWGGDVRDVDAYQASKALQFFRLPFVAFVALQPQSSNPTLPGSASISSPKLSVVTRLEGSPSSTLSASSLLAHLTNVVLPRVNPFLARLKAQHATRLEERRLRQEQDRAFAMSAQKDEERVLRKRAEESQRQRDVEERKRKEEVALRIREGSTKWRAWKRGQLQVEGEREGVRIGVRLGDGRRVVRSFAKDAKVEDVYAYAECSFETDDGERREAPPEDYEHIYEFQLAAPFPRYVLEVDGDAGQRTLEQIPWLEKNVSLIVEGLEQRRISLGKSEASDDEEIEEDDE</sequence>
<dbReference type="SMART" id="SM00166">
    <property type="entry name" value="UBX"/>
    <property type="match status" value="1"/>
</dbReference>
<keyword evidence="9" id="KW-1133">Transmembrane helix</keyword>
<dbReference type="GO" id="GO:0036503">
    <property type="term" value="P:ERAD pathway"/>
    <property type="evidence" value="ECO:0007669"/>
    <property type="project" value="TreeGrafter"/>
</dbReference>
<evidence type="ECO:0000256" key="5">
    <source>
        <dbReference type="ARBA" id="ARBA00023054"/>
    </source>
</evidence>
<dbReference type="PANTHER" id="PTHR23322:SF1">
    <property type="entry name" value="FAS-ASSOCIATED FACTOR 2"/>
    <property type="match status" value="1"/>
</dbReference>
<evidence type="ECO:0000256" key="3">
    <source>
        <dbReference type="ARBA" id="ARBA00022467"/>
    </source>
</evidence>
<dbReference type="CDD" id="cd01767">
    <property type="entry name" value="UBX"/>
    <property type="match status" value="1"/>
</dbReference>
<evidence type="ECO:0000256" key="7">
    <source>
        <dbReference type="ARBA" id="ARBA00023212"/>
    </source>
</evidence>
<feature type="compositionally biased region" description="Polar residues" evidence="8">
    <location>
        <begin position="253"/>
        <end position="265"/>
    </location>
</feature>
<keyword evidence="9" id="KW-0472">Membrane</keyword>
<keyword evidence="6" id="KW-0009">Actin-binding</keyword>
<feature type="region of interest" description="Disordered" evidence="8">
    <location>
        <begin position="234"/>
        <end position="265"/>
    </location>
</feature>
<dbReference type="InterPro" id="IPR036249">
    <property type="entry name" value="Thioredoxin-like_sf"/>
</dbReference>
<dbReference type="InterPro" id="IPR037282">
    <property type="entry name" value="CapZ_alpha/beta"/>
</dbReference>
<keyword evidence="9" id="KW-0812">Transmembrane</keyword>
<dbReference type="STRING" id="796604.A0A2X0NAH2"/>
<dbReference type="PRINTS" id="PR00192">
    <property type="entry name" value="FACTINCAPB"/>
</dbReference>
<dbReference type="InterPro" id="IPR001698">
    <property type="entry name" value="CAPZB"/>
</dbReference>
<dbReference type="Gene3D" id="3.10.20.90">
    <property type="entry name" value="Phosphatidylinositol 3-kinase Catalytic Subunit, Chain A, domain 1"/>
    <property type="match status" value="1"/>
</dbReference>
<feature type="region of interest" description="Disordered" evidence="8">
    <location>
        <begin position="639"/>
        <end position="666"/>
    </location>
</feature>
<comment type="similarity">
    <text evidence="2">Belongs to the F-actin-capping protein beta subunit family.</text>
</comment>
<evidence type="ECO:0000313" key="11">
    <source>
        <dbReference type="EMBL" id="SGZ06007.1"/>
    </source>
</evidence>
<dbReference type="GO" id="GO:0051016">
    <property type="term" value="P:barbed-end actin filament capping"/>
    <property type="evidence" value="ECO:0007669"/>
    <property type="project" value="InterPro"/>
</dbReference>
<dbReference type="AlphaFoldDB" id="A0A2X0NAH2"/>
<dbReference type="InterPro" id="IPR050730">
    <property type="entry name" value="UBX_domain-protein"/>
</dbReference>
<feature type="compositionally biased region" description="Basic and acidic residues" evidence="8">
    <location>
        <begin position="641"/>
        <end position="666"/>
    </location>
</feature>
<dbReference type="GO" id="GO:0043130">
    <property type="term" value="F:ubiquitin binding"/>
    <property type="evidence" value="ECO:0007669"/>
    <property type="project" value="TreeGrafter"/>
</dbReference>
<protein>
    <submittedName>
        <fullName evidence="11">BQ5605_C031g10909 protein</fullName>
    </submittedName>
</protein>